<accession>A0A1F4VKZ5</accession>
<dbReference type="CDD" id="cd05830">
    <property type="entry name" value="Sortase_E"/>
    <property type="match status" value="1"/>
</dbReference>
<evidence type="ECO:0000256" key="1">
    <source>
        <dbReference type="ARBA" id="ARBA00022801"/>
    </source>
</evidence>
<dbReference type="GO" id="GO:0016787">
    <property type="term" value="F:hydrolase activity"/>
    <property type="evidence" value="ECO:0007669"/>
    <property type="project" value="UniProtKB-KW"/>
</dbReference>
<reference evidence="3 4" key="1">
    <citation type="journal article" date="2016" name="Nat. Commun.">
        <title>Thousands of microbial genomes shed light on interconnected biogeochemical processes in an aquifer system.</title>
        <authorList>
            <person name="Anantharaman K."/>
            <person name="Brown C.T."/>
            <person name="Hug L.A."/>
            <person name="Sharon I."/>
            <person name="Castelle C.J."/>
            <person name="Probst A.J."/>
            <person name="Thomas B.C."/>
            <person name="Singh A."/>
            <person name="Wilkins M.J."/>
            <person name="Karaoz U."/>
            <person name="Brodie E.L."/>
            <person name="Williams K.H."/>
            <person name="Hubbard S.S."/>
            <person name="Banfield J.F."/>
        </authorList>
    </citation>
    <scope>NUCLEOTIDE SEQUENCE [LARGE SCALE GENOMIC DNA]</scope>
</reference>
<dbReference type="Proteomes" id="UP000177763">
    <property type="component" value="Unassembled WGS sequence"/>
</dbReference>
<keyword evidence="1" id="KW-0378">Hydrolase</keyword>
<evidence type="ECO:0008006" key="5">
    <source>
        <dbReference type="Google" id="ProtNLM"/>
    </source>
</evidence>
<keyword evidence="2" id="KW-0472">Membrane</keyword>
<organism evidence="3 4">
    <name type="scientific">candidate division WWE3 bacterium RIFCSPLOWO2_12_FULL_36_10</name>
    <dbReference type="NCBI Taxonomy" id="1802630"/>
    <lineage>
        <taxon>Bacteria</taxon>
        <taxon>Katanobacteria</taxon>
    </lineage>
</organism>
<sequence length="224" mass="25296">MDERSKKLAYINIMANFLIIIGVVLILLSYSQVIYDEVWYKFKSLKKQEYTLQTASNATKKSVFSKFLSSSPVLIKPVNTNFSIVIEKIDVNAPINADVSVIDAKKYFESLKTGVAHAGSSNYPSTEAGNVYLFAHSSINFWQLGRYAKTFNLLRKLTNGDKVHVFYKGKDYVYEVVNKETIKGFNTYPLKRAVIESILTLQTCDPPGTTINRLVVTAKLVEVR</sequence>
<proteinExistence type="predicted"/>
<keyword evidence="2" id="KW-0812">Transmembrane</keyword>
<dbReference type="SUPFAM" id="SSF63817">
    <property type="entry name" value="Sortase"/>
    <property type="match status" value="1"/>
</dbReference>
<dbReference type="InterPro" id="IPR023365">
    <property type="entry name" value="Sortase_dom-sf"/>
</dbReference>
<evidence type="ECO:0000313" key="4">
    <source>
        <dbReference type="Proteomes" id="UP000177763"/>
    </source>
</evidence>
<name>A0A1F4VKZ5_UNCKA</name>
<evidence type="ECO:0000313" key="3">
    <source>
        <dbReference type="EMBL" id="OGC57755.1"/>
    </source>
</evidence>
<protein>
    <recommendedName>
        <fullName evidence="5">Sortase</fullName>
    </recommendedName>
</protein>
<keyword evidence="2" id="KW-1133">Transmembrane helix</keyword>
<evidence type="ECO:0000256" key="2">
    <source>
        <dbReference type="SAM" id="Phobius"/>
    </source>
</evidence>
<dbReference type="InterPro" id="IPR042003">
    <property type="entry name" value="Sortase_E"/>
</dbReference>
<dbReference type="EMBL" id="MEVN01000006">
    <property type="protein sequence ID" value="OGC57755.1"/>
    <property type="molecule type" value="Genomic_DNA"/>
</dbReference>
<dbReference type="Pfam" id="PF04203">
    <property type="entry name" value="Sortase"/>
    <property type="match status" value="1"/>
</dbReference>
<dbReference type="InterPro" id="IPR005754">
    <property type="entry name" value="Sortase"/>
</dbReference>
<dbReference type="Gene3D" id="2.40.260.10">
    <property type="entry name" value="Sortase"/>
    <property type="match status" value="1"/>
</dbReference>
<feature type="transmembrane region" description="Helical" evidence="2">
    <location>
        <begin position="9"/>
        <end position="30"/>
    </location>
</feature>
<gene>
    <name evidence="3" type="ORF">A3H26_02020</name>
</gene>
<dbReference type="STRING" id="1802630.A3H26_02020"/>
<dbReference type="AlphaFoldDB" id="A0A1F4VKZ5"/>
<comment type="caution">
    <text evidence="3">The sequence shown here is derived from an EMBL/GenBank/DDBJ whole genome shotgun (WGS) entry which is preliminary data.</text>
</comment>